<dbReference type="Pfam" id="PF05833">
    <property type="entry name" value="NFACT_N"/>
    <property type="match status" value="1"/>
</dbReference>
<feature type="compositionally biased region" description="Basic and acidic residues" evidence="8">
    <location>
        <begin position="816"/>
        <end position="857"/>
    </location>
</feature>
<dbReference type="AlphaFoldDB" id="A0AA36HG09"/>
<evidence type="ECO:0000256" key="8">
    <source>
        <dbReference type="SAM" id="MobiDB-lite"/>
    </source>
</evidence>
<dbReference type="GO" id="GO:0005737">
    <property type="term" value="C:cytoplasm"/>
    <property type="evidence" value="ECO:0007669"/>
    <property type="project" value="UniProtKB-SubCell"/>
</dbReference>
<comment type="subcellular location">
    <subcellularLocation>
        <location evidence="2">Cytoplasm</location>
    </subcellularLocation>
    <subcellularLocation>
        <location evidence="1">Nucleus</location>
    </subcellularLocation>
</comment>
<evidence type="ECO:0000259" key="10">
    <source>
        <dbReference type="Pfam" id="PF11923"/>
    </source>
</evidence>
<dbReference type="NCBIfam" id="NF041120">
    <property type="entry name" value="RqcH_arch"/>
    <property type="match status" value="1"/>
</dbReference>
<dbReference type="InterPro" id="IPR021846">
    <property type="entry name" value="NFACT-C"/>
</dbReference>
<sequence>MKTRFSTIDVTAAVNDLKALEGNRIVNVYDINHKTYIMKLSSGPEKSLILFESGIRIHRSYHDCDKAPFPSNFSVKLRKHLNNRRLTKVRQISMDRIVDMQIDEGERAVHVIVELYDKGNIVLTDSNYTILNVLRPRTDKDKDVKFAVNQIYPIAPEKDLPELPTAEQLAELLNTCDQKSPLKRSILVPGLFTGALIEHALLVCGQDPNAQVSSIEDKNECASVVVKSLNLAMEIASEIKNGRSAGYVPYETQKRMDNTEVEILLEYHPYLFRQLEKGTYRAFGTFCEAVDTYYATLESQKQQQNALKVEKEAIKKLENVKKDQERRILELEYSREEKMVMADLIIHNKAIVDAAIQVICSALARKTSWEDVERMHQDAVEKGDAVASAITKLDLQNNRIIMRLKEEYEDIPPKDVPISIDTNAFGNACKFYHGMKAAAEKALRTEVAAKKAIRNAEDKATTTIKKVNINVSSVKTRKEMWFEKFIWFISSEKYVVLTGRDATQNELLVKKYLRPEDIYVHADAHGAASVVIRNKPGGGEIPPKTLTEAAQMATCITKAWGSHIASSAWWVYASQVSKAAQPGEYVTKGSFIIRGKKNYLPSCPLVLGFGILFRVDEISAEKHRKQSQEQAQNLSEMEPKEYTAQAPTDNDESTLEEYTANPPTNDNGEGDSNGEEEYPDISLDVPTVRLQVEEENPDEYSVIEFANKTRAKKANVPKKELETKEYLEKKAEEERKAAAAKKVGKRQKHKLEKIRKKYKDQDEEEREMRLTLLGCRGKQKSDDGKGMNGKEVGSDKHPSTNNKGEAKGARQQLQKPELEDMRSTDKENAPDLEVCEKNRNGSDKNGDEAHETTKIEDGVINGESAQEKDEVQDVPNAAGSAAEQQPSSRPKIEVAVDDTEDGKGAENDDEEEDLKTTSEGTEALVSQLISNPEPDDVLLYAVTMVGPYQVFQNFKYKVKLTPGSSKKGKAGKLAIDLFLRMKNNEPLERELIRALTSSDKSWMNIPTGCRVSAPMLHAKK</sequence>
<proteinExistence type="inferred from homology"/>
<feature type="domain" description="NFACT protein C-terminal" evidence="10">
    <location>
        <begin position="923"/>
        <end position="999"/>
    </location>
</feature>
<keyword evidence="4" id="KW-0963">Cytoplasm</keyword>
<evidence type="ECO:0000256" key="7">
    <source>
        <dbReference type="SAM" id="Coils"/>
    </source>
</evidence>
<keyword evidence="12" id="KW-1185">Reference proteome</keyword>
<name>A0AA36HG09_CYLNA</name>
<feature type="compositionally biased region" description="Basic and acidic residues" evidence="8">
    <location>
        <begin position="792"/>
        <end position="808"/>
    </location>
</feature>
<evidence type="ECO:0000256" key="2">
    <source>
        <dbReference type="ARBA" id="ARBA00004496"/>
    </source>
</evidence>
<reference evidence="11" key="1">
    <citation type="submission" date="2023-07" db="EMBL/GenBank/DDBJ databases">
        <authorList>
            <consortium name="CYATHOMIX"/>
        </authorList>
    </citation>
    <scope>NUCLEOTIDE SEQUENCE</scope>
    <source>
        <strain evidence="11">N/A</strain>
    </source>
</reference>
<keyword evidence="6" id="KW-0539">Nucleus</keyword>
<dbReference type="GO" id="GO:1990112">
    <property type="term" value="C:RQC complex"/>
    <property type="evidence" value="ECO:0007669"/>
    <property type="project" value="TreeGrafter"/>
</dbReference>
<dbReference type="InterPro" id="IPR051608">
    <property type="entry name" value="RQC_Subunit_NEMF"/>
</dbReference>
<feature type="compositionally biased region" description="Acidic residues" evidence="8">
    <location>
        <begin position="668"/>
        <end position="679"/>
    </location>
</feature>
<comment type="caution">
    <text evidence="11">The sequence shown here is derived from an EMBL/GenBank/DDBJ whole genome shotgun (WGS) entry which is preliminary data.</text>
</comment>
<dbReference type="Pfam" id="PF05670">
    <property type="entry name" value="NFACT-R_1"/>
    <property type="match status" value="1"/>
</dbReference>
<dbReference type="GO" id="GO:0072344">
    <property type="term" value="P:rescue of stalled ribosome"/>
    <property type="evidence" value="ECO:0007669"/>
    <property type="project" value="TreeGrafter"/>
</dbReference>
<feature type="coiled-coil region" evidence="7">
    <location>
        <begin position="297"/>
        <end position="334"/>
    </location>
</feature>
<evidence type="ECO:0000313" key="12">
    <source>
        <dbReference type="Proteomes" id="UP001176961"/>
    </source>
</evidence>
<evidence type="ECO:0000256" key="4">
    <source>
        <dbReference type="ARBA" id="ARBA00022490"/>
    </source>
</evidence>
<feature type="region of interest" description="Disordered" evidence="8">
    <location>
        <begin position="624"/>
        <end position="679"/>
    </location>
</feature>
<dbReference type="GO" id="GO:1990116">
    <property type="term" value="P:ribosome-associated ubiquitin-dependent protein catabolic process"/>
    <property type="evidence" value="ECO:0007669"/>
    <property type="project" value="TreeGrafter"/>
</dbReference>
<dbReference type="GO" id="GO:0043023">
    <property type="term" value="F:ribosomal large subunit binding"/>
    <property type="evidence" value="ECO:0007669"/>
    <property type="project" value="TreeGrafter"/>
</dbReference>
<dbReference type="Gene3D" id="2.30.310.10">
    <property type="entry name" value="ibrinogen binding protein from staphylococcus aureus domain"/>
    <property type="match status" value="1"/>
</dbReference>
<dbReference type="PANTHER" id="PTHR15239:SF6">
    <property type="entry name" value="RIBOSOME QUALITY CONTROL COMPLEX SUBUNIT NEMF"/>
    <property type="match status" value="1"/>
</dbReference>
<feature type="region of interest" description="Disordered" evidence="8">
    <location>
        <begin position="738"/>
        <end position="919"/>
    </location>
</feature>
<accession>A0AA36HG09</accession>
<evidence type="ECO:0000259" key="9">
    <source>
        <dbReference type="Pfam" id="PF05670"/>
    </source>
</evidence>
<comment type="similarity">
    <text evidence="3">Belongs to the NEMF family.</text>
</comment>
<evidence type="ECO:0000256" key="6">
    <source>
        <dbReference type="ARBA" id="ARBA00023242"/>
    </source>
</evidence>
<dbReference type="InterPro" id="IPR008532">
    <property type="entry name" value="NFACT_RNA-bd"/>
</dbReference>
<organism evidence="11 12">
    <name type="scientific">Cylicocyclus nassatus</name>
    <name type="common">Nematode worm</name>
    <dbReference type="NCBI Taxonomy" id="53992"/>
    <lineage>
        <taxon>Eukaryota</taxon>
        <taxon>Metazoa</taxon>
        <taxon>Ecdysozoa</taxon>
        <taxon>Nematoda</taxon>
        <taxon>Chromadorea</taxon>
        <taxon>Rhabditida</taxon>
        <taxon>Rhabditina</taxon>
        <taxon>Rhabditomorpha</taxon>
        <taxon>Strongyloidea</taxon>
        <taxon>Strongylidae</taxon>
        <taxon>Cylicocyclus</taxon>
    </lineage>
</organism>
<dbReference type="Proteomes" id="UP001176961">
    <property type="component" value="Unassembled WGS sequence"/>
</dbReference>
<gene>
    <name evidence="11" type="ORF">CYNAS_LOCUS21911</name>
</gene>
<dbReference type="GO" id="GO:0005634">
    <property type="term" value="C:nucleus"/>
    <property type="evidence" value="ECO:0007669"/>
    <property type="project" value="UniProtKB-SubCell"/>
</dbReference>
<dbReference type="EMBL" id="CATQJL010000326">
    <property type="protein sequence ID" value="CAJ0609928.1"/>
    <property type="molecule type" value="Genomic_DNA"/>
</dbReference>
<dbReference type="PANTHER" id="PTHR15239">
    <property type="entry name" value="NUCLEAR EXPORT MEDIATOR FACTOR NEMF"/>
    <property type="match status" value="1"/>
</dbReference>
<keyword evidence="5 7" id="KW-0175">Coiled coil</keyword>
<dbReference type="FunFam" id="2.30.310.10:FF:000001">
    <property type="entry name" value="Nuclear export mediator factor Nemf"/>
    <property type="match status" value="1"/>
</dbReference>
<feature type="domain" description="NFACT RNA-binding" evidence="9">
    <location>
        <begin position="484"/>
        <end position="595"/>
    </location>
</feature>
<dbReference type="GO" id="GO:0000049">
    <property type="term" value="F:tRNA binding"/>
    <property type="evidence" value="ECO:0007669"/>
    <property type="project" value="TreeGrafter"/>
</dbReference>
<dbReference type="Pfam" id="PF11923">
    <property type="entry name" value="NFACT-C"/>
    <property type="match status" value="1"/>
</dbReference>
<evidence type="ECO:0000256" key="1">
    <source>
        <dbReference type="ARBA" id="ARBA00004123"/>
    </source>
</evidence>
<evidence type="ECO:0000256" key="3">
    <source>
        <dbReference type="ARBA" id="ARBA00008318"/>
    </source>
</evidence>
<feature type="compositionally biased region" description="Basic residues" evidence="8">
    <location>
        <begin position="738"/>
        <end position="758"/>
    </location>
</feature>
<protein>
    <submittedName>
        <fullName evidence="11">Uncharacterized protein</fullName>
    </submittedName>
</protein>
<evidence type="ECO:0000256" key="5">
    <source>
        <dbReference type="ARBA" id="ARBA00023054"/>
    </source>
</evidence>
<evidence type="ECO:0000313" key="11">
    <source>
        <dbReference type="EMBL" id="CAJ0609928.1"/>
    </source>
</evidence>